<dbReference type="KEGG" id="ang:An02g11020"/>
<dbReference type="VEuPathDB" id="FungiDB:An02g11020"/>
<sequence length="156" mass="17238">MGLGSQKRSEDLTHVRRLTPLDVTDIRGDGNGTDTVDTEVGWTQCGHLTFHRCRLLLCAQELSELHHSEACEPNSALCLVVRLVLTQESLREMKNLCGIPEGVVRQAELGEECQPKEGRSPAIPCGRQEMWILGVYTDDVNSLTGQKGAILEAIRE</sequence>
<reference evidence="1" key="2">
    <citation type="submission" date="2025-08" db="UniProtKB">
        <authorList>
            <consortium name="RefSeq"/>
        </authorList>
    </citation>
    <scope>IDENTIFICATION</scope>
</reference>
<accession>A0AAJ8E3N5</accession>
<protein>
    <submittedName>
        <fullName evidence="1">Uncharacterized protein</fullName>
    </submittedName>
</protein>
<proteinExistence type="predicted"/>
<name>A0AAJ8E3N5_ASPNG</name>
<dbReference type="RefSeq" id="XP_059605689.1">
    <property type="nucleotide sequence ID" value="XM_059746609.1"/>
</dbReference>
<dbReference type="AlphaFoldDB" id="A0AAJ8E3N5"/>
<reference evidence="1" key="1">
    <citation type="submission" date="2025-02" db="EMBL/GenBank/DDBJ databases">
        <authorList>
            <consortium name="NCBI Genome Project"/>
        </authorList>
    </citation>
    <scope>NUCLEOTIDE SEQUENCE</scope>
</reference>
<dbReference type="GeneID" id="84590464"/>
<evidence type="ECO:0000313" key="1">
    <source>
        <dbReference type="RefSeq" id="XP_059605689.1"/>
    </source>
</evidence>
<gene>
    <name evidence="1" type="ORF">An02g11020</name>
</gene>
<organism evidence="1">
    <name type="scientific">Aspergillus niger</name>
    <dbReference type="NCBI Taxonomy" id="5061"/>
    <lineage>
        <taxon>Eukaryota</taxon>
        <taxon>Fungi</taxon>
        <taxon>Dikarya</taxon>
        <taxon>Ascomycota</taxon>
        <taxon>Pezizomycotina</taxon>
        <taxon>Eurotiomycetes</taxon>
        <taxon>Eurotiomycetidae</taxon>
        <taxon>Eurotiales</taxon>
        <taxon>Aspergillaceae</taxon>
        <taxon>Aspergillus</taxon>
        <taxon>Aspergillus subgen. Circumdati</taxon>
    </lineage>
</organism>